<evidence type="ECO:0000256" key="2">
    <source>
        <dbReference type="ARBA" id="ARBA00023015"/>
    </source>
</evidence>
<dbReference type="GO" id="GO:0003712">
    <property type="term" value="F:transcription coregulator activity"/>
    <property type="evidence" value="ECO:0007669"/>
    <property type="project" value="InterPro"/>
</dbReference>
<dbReference type="InterPro" id="IPR019403">
    <property type="entry name" value="Mediator_Med19_met"/>
</dbReference>
<name>B9SYI7_RICCO</name>
<reference evidence="7" key="1">
    <citation type="journal article" date="2010" name="Nat. Biotechnol.">
        <title>Draft genome sequence of the oilseed species Ricinus communis.</title>
        <authorList>
            <person name="Chan A.P."/>
            <person name="Crabtree J."/>
            <person name="Zhao Q."/>
            <person name="Lorenzi H."/>
            <person name="Orvis J."/>
            <person name="Puiu D."/>
            <person name="Melake-Berhan A."/>
            <person name="Jones K.M."/>
            <person name="Redman J."/>
            <person name="Chen G."/>
            <person name="Cahoon E.B."/>
            <person name="Gedil M."/>
            <person name="Stanke M."/>
            <person name="Haas B.J."/>
            <person name="Wortman J.R."/>
            <person name="Fraser-Liggett C.M."/>
            <person name="Ravel J."/>
            <person name="Rabinowicz P.D."/>
        </authorList>
    </citation>
    <scope>NUCLEOTIDE SEQUENCE [LARGE SCALE GENOMIC DNA]</scope>
    <source>
        <strain evidence="7">cv. Hale</strain>
    </source>
</reference>
<evidence type="ECO:0000256" key="1">
    <source>
        <dbReference type="ARBA" id="ARBA00004123"/>
    </source>
</evidence>
<evidence type="ECO:0000256" key="3">
    <source>
        <dbReference type="ARBA" id="ARBA00023163"/>
    </source>
</evidence>
<proteinExistence type="predicted"/>
<dbReference type="Proteomes" id="UP000008311">
    <property type="component" value="Unassembled WGS sequence"/>
</dbReference>
<keyword evidence="3" id="KW-0804">Transcription</keyword>
<feature type="region of interest" description="Disordered" evidence="5">
    <location>
        <begin position="242"/>
        <end position="292"/>
    </location>
</feature>
<keyword evidence="4" id="KW-0539">Nucleus</keyword>
<organism evidence="6 7">
    <name type="scientific">Ricinus communis</name>
    <name type="common">Castor bean</name>
    <dbReference type="NCBI Taxonomy" id="3988"/>
    <lineage>
        <taxon>Eukaryota</taxon>
        <taxon>Viridiplantae</taxon>
        <taxon>Streptophyta</taxon>
        <taxon>Embryophyta</taxon>
        <taxon>Tracheophyta</taxon>
        <taxon>Spermatophyta</taxon>
        <taxon>Magnoliopsida</taxon>
        <taxon>eudicotyledons</taxon>
        <taxon>Gunneridae</taxon>
        <taxon>Pentapetalae</taxon>
        <taxon>rosids</taxon>
        <taxon>fabids</taxon>
        <taxon>Malpighiales</taxon>
        <taxon>Euphorbiaceae</taxon>
        <taxon>Acalyphoideae</taxon>
        <taxon>Acalypheae</taxon>
        <taxon>Ricinus</taxon>
    </lineage>
</organism>
<evidence type="ECO:0000256" key="5">
    <source>
        <dbReference type="SAM" id="MobiDB-lite"/>
    </source>
</evidence>
<gene>
    <name evidence="6" type="ORF">RCOM_1288530</name>
</gene>
<evidence type="ECO:0000313" key="6">
    <source>
        <dbReference type="EMBL" id="EEF31317.1"/>
    </source>
</evidence>
<keyword evidence="7" id="KW-1185">Reference proteome</keyword>
<accession>B9SYI7</accession>
<sequence>MPLQNCIVLLAKRFVVNSGVKGKLTTSKFLGTYPISWQKDKKTKQSGVVFMAGCEASQGHASKLKAEINYIVLLFIRIRLLLLYNRLIHPESELKLVQARISVLLSDCLSHPVIDEDKPALDFLVKLMGFEGKKFGGGLKELCGAVDLVNQFKLWPHHEFFCKRSLPLSVSQTHYIQNVVGDTEIRKGEGMELDQLFHNTPYMRQGKAHIHTFDLGVLREAFWMRDSTPIDLSSVEKGMPIPAMKATDDSTKDKEMKHRMHKNKNKDHNKNKHHNDGQKHRKRSRIELGPEI</sequence>
<comment type="subcellular location">
    <subcellularLocation>
        <location evidence="1">Nucleus</location>
    </subcellularLocation>
</comment>
<dbReference type="OrthoDB" id="1920814at2759"/>
<dbReference type="STRING" id="3988.B9SYI7"/>
<keyword evidence="2" id="KW-0805">Transcription regulation</keyword>
<dbReference type="KEGG" id="rcu:8259405"/>
<evidence type="ECO:0000313" key="7">
    <source>
        <dbReference type="Proteomes" id="UP000008311"/>
    </source>
</evidence>
<dbReference type="EMBL" id="EQ974252">
    <property type="protein sequence ID" value="EEF31317.1"/>
    <property type="molecule type" value="Genomic_DNA"/>
</dbReference>
<feature type="compositionally biased region" description="Basic residues" evidence="5">
    <location>
        <begin position="257"/>
        <end position="284"/>
    </location>
</feature>
<dbReference type="PANTHER" id="PTHR22536:SF3">
    <property type="entry name" value="MEDIATOR OF RNA POLYMERASE II TRANSCRIPTION SUBUNIT 19B"/>
    <property type="match status" value="1"/>
</dbReference>
<dbReference type="GO" id="GO:0045944">
    <property type="term" value="P:positive regulation of transcription by RNA polymerase II"/>
    <property type="evidence" value="ECO:0000318"/>
    <property type="project" value="GO_Central"/>
</dbReference>
<dbReference type="PANTHER" id="PTHR22536">
    <property type="entry name" value="LUNG CANCER METASTASIS-RELATED LCMR1 PROTEIN"/>
    <property type="match status" value="1"/>
</dbReference>
<dbReference type="GO" id="GO:0016592">
    <property type="term" value="C:mediator complex"/>
    <property type="evidence" value="ECO:0000318"/>
    <property type="project" value="GO_Central"/>
</dbReference>
<dbReference type="AlphaFoldDB" id="B9SYI7"/>
<dbReference type="InParanoid" id="B9SYI7"/>
<feature type="compositionally biased region" description="Basic and acidic residues" evidence="5">
    <location>
        <begin position="246"/>
        <end position="256"/>
    </location>
</feature>
<dbReference type="eggNOG" id="ENOG502R8JR">
    <property type="taxonomic scope" value="Eukaryota"/>
</dbReference>
<protein>
    <submittedName>
        <fullName evidence="6">Uncharacterized protein</fullName>
    </submittedName>
</protein>
<evidence type="ECO:0000256" key="4">
    <source>
        <dbReference type="ARBA" id="ARBA00023242"/>
    </source>
</evidence>